<keyword evidence="3" id="KW-1185">Reference proteome</keyword>
<organism evidence="2 3">
    <name type="scientific">Eragrostis curvula</name>
    <name type="common">weeping love grass</name>
    <dbReference type="NCBI Taxonomy" id="38414"/>
    <lineage>
        <taxon>Eukaryota</taxon>
        <taxon>Viridiplantae</taxon>
        <taxon>Streptophyta</taxon>
        <taxon>Embryophyta</taxon>
        <taxon>Tracheophyta</taxon>
        <taxon>Spermatophyta</taxon>
        <taxon>Magnoliopsida</taxon>
        <taxon>Liliopsida</taxon>
        <taxon>Poales</taxon>
        <taxon>Poaceae</taxon>
        <taxon>PACMAD clade</taxon>
        <taxon>Chloridoideae</taxon>
        <taxon>Eragrostideae</taxon>
        <taxon>Eragrostidinae</taxon>
        <taxon>Eragrostis</taxon>
    </lineage>
</organism>
<dbReference type="EMBL" id="RWGY01000013">
    <property type="protein sequence ID" value="TVU24965.1"/>
    <property type="molecule type" value="Genomic_DNA"/>
</dbReference>
<protein>
    <submittedName>
        <fullName evidence="2">Uncharacterized protein</fullName>
    </submittedName>
</protein>
<dbReference type="Gramene" id="TVU24965">
    <property type="protein sequence ID" value="TVU24965"/>
    <property type="gene ID" value="EJB05_27436"/>
</dbReference>
<name>A0A5J9UNE2_9POAL</name>
<feature type="non-terminal residue" evidence="2">
    <location>
        <position position="1"/>
    </location>
</feature>
<gene>
    <name evidence="2" type="ORF">EJB05_27436</name>
</gene>
<evidence type="ECO:0000313" key="3">
    <source>
        <dbReference type="Proteomes" id="UP000324897"/>
    </source>
</evidence>
<evidence type="ECO:0000313" key="2">
    <source>
        <dbReference type="EMBL" id="TVU24965.1"/>
    </source>
</evidence>
<feature type="compositionally biased region" description="Polar residues" evidence="1">
    <location>
        <begin position="263"/>
        <end position="279"/>
    </location>
</feature>
<dbReference type="AlphaFoldDB" id="A0A5J9UNE2"/>
<sequence>MARRRRGSGLRPHPPPLLPGGGGQEALASGISWRERMPPPLRRLADLVAGVVSAGEAWARRVAAALRDFFTHHLAAGAVRDFLVHHLAAGAVARGAPLEVRPPPAGPPLVHAPRPASSAHQTVGEPLKATPRADGDLGAPSQSSSASPAGGSNGAPAGVLRPSSSPPGGRTNIGPPAGSSSDDAQPDADVGPSAKQVHGSPAQPQVSGEGCIIGADAVAAGVFTEVGAPPPSFSQQGGRQSPTSSAPPTGATEPEDGAFVSSVGANQPAATSSSSSLLQVTPAGPAARALGDLAAGGANHAGPGGKGGGRRAKPEEGFDLGVLFKEEVDEVAMKYAVYCWARSKRRNKKNFELCDICYFKDGKVVPIENEAMGQHIVNIHKGESFPCEKKGCFVRCASRGEADWWRELLERQGFKMV</sequence>
<feature type="compositionally biased region" description="Polar residues" evidence="1">
    <location>
        <begin position="233"/>
        <end position="247"/>
    </location>
</feature>
<comment type="caution">
    <text evidence="2">The sequence shown here is derived from an EMBL/GenBank/DDBJ whole genome shotgun (WGS) entry which is preliminary data.</text>
</comment>
<dbReference type="Proteomes" id="UP000324897">
    <property type="component" value="Chromosome 2"/>
</dbReference>
<accession>A0A5J9UNE2</accession>
<feature type="region of interest" description="Disordered" evidence="1">
    <location>
        <begin position="226"/>
        <end position="280"/>
    </location>
</feature>
<feature type="region of interest" description="Disordered" evidence="1">
    <location>
        <begin position="99"/>
        <end position="208"/>
    </location>
</feature>
<evidence type="ECO:0000256" key="1">
    <source>
        <dbReference type="SAM" id="MobiDB-lite"/>
    </source>
</evidence>
<reference evidence="2 3" key="1">
    <citation type="journal article" date="2019" name="Sci. Rep.">
        <title>A high-quality genome of Eragrostis curvula grass provides insights into Poaceae evolution and supports new strategies to enhance forage quality.</title>
        <authorList>
            <person name="Carballo J."/>
            <person name="Santos B.A.C.M."/>
            <person name="Zappacosta D."/>
            <person name="Garbus I."/>
            <person name="Selva J.P."/>
            <person name="Gallo C.A."/>
            <person name="Diaz A."/>
            <person name="Albertini E."/>
            <person name="Caccamo M."/>
            <person name="Echenique V."/>
        </authorList>
    </citation>
    <scope>NUCLEOTIDE SEQUENCE [LARGE SCALE GENOMIC DNA]</scope>
    <source>
        <strain evidence="3">cv. Victoria</strain>
        <tissue evidence="2">Leaf</tissue>
    </source>
</reference>
<feature type="region of interest" description="Disordered" evidence="1">
    <location>
        <begin position="1"/>
        <end position="25"/>
    </location>
</feature>
<proteinExistence type="predicted"/>
<feature type="compositionally biased region" description="Low complexity" evidence="1">
    <location>
        <begin position="138"/>
        <end position="158"/>
    </location>
</feature>